<name>A0A2J7QVG9_9NEOP</name>
<dbReference type="SUPFAM" id="SSF48340">
    <property type="entry name" value="Interferon-induced guanylate-binding protein 1 (GBP1), C-terminal domain"/>
    <property type="match status" value="1"/>
</dbReference>
<dbReference type="AlphaFoldDB" id="A0A2J7QVG9"/>
<dbReference type="Proteomes" id="UP000235965">
    <property type="component" value="Unassembled WGS sequence"/>
</dbReference>
<reference evidence="3 4" key="1">
    <citation type="submission" date="2017-12" db="EMBL/GenBank/DDBJ databases">
        <title>Hemimetabolous genomes reveal molecular basis of termite eusociality.</title>
        <authorList>
            <person name="Harrison M.C."/>
            <person name="Jongepier E."/>
            <person name="Robertson H.M."/>
            <person name="Arning N."/>
            <person name="Bitard-Feildel T."/>
            <person name="Chao H."/>
            <person name="Childers C.P."/>
            <person name="Dinh H."/>
            <person name="Doddapaneni H."/>
            <person name="Dugan S."/>
            <person name="Gowin J."/>
            <person name="Greiner C."/>
            <person name="Han Y."/>
            <person name="Hu H."/>
            <person name="Hughes D.S.T."/>
            <person name="Huylmans A.-K."/>
            <person name="Kemena C."/>
            <person name="Kremer L.P.M."/>
            <person name="Lee S.L."/>
            <person name="Lopez-Ezquerra A."/>
            <person name="Mallet L."/>
            <person name="Monroy-Kuhn J.M."/>
            <person name="Moser A."/>
            <person name="Murali S.C."/>
            <person name="Muzny D.M."/>
            <person name="Otani S."/>
            <person name="Piulachs M.-D."/>
            <person name="Poelchau M."/>
            <person name="Qu J."/>
            <person name="Schaub F."/>
            <person name="Wada-Katsumata A."/>
            <person name="Worley K.C."/>
            <person name="Xie Q."/>
            <person name="Ylla G."/>
            <person name="Poulsen M."/>
            <person name="Gibbs R.A."/>
            <person name="Schal C."/>
            <person name="Richards S."/>
            <person name="Belles X."/>
            <person name="Korb J."/>
            <person name="Bornberg-Bauer E."/>
        </authorList>
    </citation>
    <scope>NUCLEOTIDE SEQUENCE [LARGE SCALE GENOMIC DNA]</scope>
    <source>
        <tissue evidence="3">Whole body</tissue>
    </source>
</reference>
<proteinExistence type="predicted"/>
<feature type="transmembrane region" description="Helical" evidence="2">
    <location>
        <begin position="140"/>
        <end position="162"/>
    </location>
</feature>
<evidence type="ECO:0000313" key="4">
    <source>
        <dbReference type="Proteomes" id="UP000235965"/>
    </source>
</evidence>
<keyword evidence="2" id="KW-0472">Membrane</keyword>
<feature type="compositionally biased region" description="Polar residues" evidence="1">
    <location>
        <begin position="385"/>
        <end position="394"/>
    </location>
</feature>
<keyword evidence="2" id="KW-0812">Transmembrane</keyword>
<dbReference type="EMBL" id="NEVH01010475">
    <property type="protein sequence ID" value="PNF32580.1"/>
    <property type="molecule type" value="Genomic_DNA"/>
</dbReference>
<evidence type="ECO:0000256" key="1">
    <source>
        <dbReference type="SAM" id="MobiDB-lite"/>
    </source>
</evidence>
<evidence type="ECO:0000313" key="3">
    <source>
        <dbReference type="EMBL" id="PNF32580.1"/>
    </source>
</evidence>
<dbReference type="InParanoid" id="A0A2J7QVG9"/>
<feature type="transmembrane region" description="Helical" evidence="2">
    <location>
        <begin position="168"/>
        <end position="189"/>
    </location>
</feature>
<organism evidence="3 4">
    <name type="scientific">Cryptotermes secundus</name>
    <dbReference type="NCBI Taxonomy" id="105785"/>
    <lineage>
        <taxon>Eukaryota</taxon>
        <taxon>Metazoa</taxon>
        <taxon>Ecdysozoa</taxon>
        <taxon>Arthropoda</taxon>
        <taxon>Hexapoda</taxon>
        <taxon>Insecta</taxon>
        <taxon>Pterygota</taxon>
        <taxon>Neoptera</taxon>
        <taxon>Polyneoptera</taxon>
        <taxon>Dictyoptera</taxon>
        <taxon>Blattodea</taxon>
        <taxon>Blattoidea</taxon>
        <taxon>Termitoidae</taxon>
        <taxon>Kalotermitidae</taxon>
        <taxon>Cryptotermitinae</taxon>
        <taxon>Cryptotermes</taxon>
    </lineage>
</organism>
<gene>
    <name evidence="3" type="ORF">B7P43_G00327</name>
</gene>
<keyword evidence="4" id="KW-1185">Reference proteome</keyword>
<sequence>MTLAPENLLVKEIGQKVKAKEMFQHFKSYLEFYKGAELPGPKIILPDAAEADNLSEVRAAKETYSALMEEVCRGDKPCLSTAHLEAVHQRIIVRALQQFNNKCKTGSQLFFEPYKVKLENKLEVLYGQFKMHNKSKNFKAARTPAVFCATAGICYILSRIFGCVEICSLPIFFNLMMVNTLLSLGIWAYAWNSRQMREITIYLDGAANLLWDIAMNLHLLWDNVIRPKYQYVLEMSLNRMCCMLQIQPESSNPCLRLGPKDHLHQYQVQQDGTKDEKANLLRDIVINLHLLWDVVKPTCQYFLERSLNILRWMLQNLPKSSNPHVGSAPKDDVHQDEVGNWTTDEEKDLQWIMLNMPQISIPAYYRMKLKEQLAYKVKLAKASSPLGTRQQGGTTDHLRKLPTRTTSGSRWK</sequence>
<accession>A0A2J7QVG9</accession>
<dbReference type="InterPro" id="IPR036543">
    <property type="entry name" value="Guanylate-bd_C_sf"/>
</dbReference>
<dbReference type="STRING" id="105785.A0A2J7QVG9"/>
<evidence type="ECO:0000256" key="2">
    <source>
        <dbReference type="SAM" id="Phobius"/>
    </source>
</evidence>
<feature type="region of interest" description="Disordered" evidence="1">
    <location>
        <begin position="385"/>
        <end position="412"/>
    </location>
</feature>
<protein>
    <submittedName>
        <fullName evidence="3">Uncharacterized protein</fullName>
    </submittedName>
</protein>
<dbReference type="GO" id="GO:0003924">
    <property type="term" value="F:GTPase activity"/>
    <property type="evidence" value="ECO:0007669"/>
    <property type="project" value="InterPro"/>
</dbReference>
<dbReference type="Gene3D" id="1.20.58.420">
    <property type="entry name" value="AHSP"/>
    <property type="match status" value="1"/>
</dbReference>
<dbReference type="OrthoDB" id="7788754at2759"/>
<dbReference type="GO" id="GO:0005525">
    <property type="term" value="F:GTP binding"/>
    <property type="evidence" value="ECO:0007669"/>
    <property type="project" value="InterPro"/>
</dbReference>
<comment type="caution">
    <text evidence="3">The sequence shown here is derived from an EMBL/GenBank/DDBJ whole genome shotgun (WGS) entry which is preliminary data.</text>
</comment>
<keyword evidence="2" id="KW-1133">Transmembrane helix</keyword>
<feature type="compositionally biased region" description="Polar residues" evidence="1">
    <location>
        <begin position="403"/>
        <end position="412"/>
    </location>
</feature>